<dbReference type="Proteomes" id="UP000271087">
    <property type="component" value="Unassembled WGS sequence"/>
</dbReference>
<proteinExistence type="predicted"/>
<evidence type="ECO:0000313" key="4">
    <source>
        <dbReference type="WBParaSite" id="nOo.2.0.1.t12701-RA"/>
    </source>
</evidence>
<dbReference type="WBParaSite" id="nOo.2.0.1.t12701-RA">
    <property type="protein sequence ID" value="nOo.2.0.1.t12701-RA"/>
    <property type="gene ID" value="nOo.2.0.1.g12701"/>
</dbReference>
<keyword evidence="3" id="KW-1185">Reference proteome</keyword>
<evidence type="ECO:0000313" key="3">
    <source>
        <dbReference type="Proteomes" id="UP000271087"/>
    </source>
</evidence>
<dbReference type="EMBL" id="UYRW01011653">
    <property type="protein sequence ID" value="VDM99796.1"/>
    <property type="molecule type" value="Genomic_DNA"/>
</dbReference>
<accession>A0A182EX02</accession>
<sequence>MFTGNMKLKVLISGGGGVDSGDNGDCDNIPGDVNGDGFIEMHNSSSK</sequence>
<dbReference type="AlphaFoldDB" id="A0A182EX02"/>
<gene>
    <name evidence="2" type="ORF">NOO_LOCUS12701</name>
</gene>
<organism evidence="4">
    <name type="scientific">Onchocerca ochengi</name>
    <name type="common">Filarial nematode worm</name>
    <dbReference type="NCBI Taxonomy" id="42157"/>
    <lineage>
        <taxon>Eukaryota</taxon>
        <taxon>Metazoa</taxon>
        <taxon>Ecdysozoa</taxon>
        <taxon>Nematoda</taxon>
        <taxon>Chromadorea</taxon>
        <taxon>Rhabditida</taxon>
        <taxon>Spirurina</taxon>
        <taxon>Spiruromorpha</taxon>
        <taxon>Filarioidea</taxon>
        <taxon>Onchocercidae</taxon>
        <taxon>Onchocerca</taxon>
    </lineage>
</organism>
<reference evidence="2 3" key="2">
    <citation type="submission" date="2018-08" db="EMBL/GenBank/DDBJ databases">
        <authorList>
            <person name="Laetsch R D."/>
            <person name="Stevens L."/>
            <person name="Kumar S."/>
            <person name="Blaxter L. M."/>
        </authorList>
    </citation>
    <scope>NUCLEOTIDE SEQUENCE [LARGE SCALE GENOMIC DNA]</scope>
</reference>
<protein>
    <submittedName>
        <fullName evidence="4">VCBS repeat-containing protein</fullName>
    </submittedName>
</protein>
<evidence type="ECO:0000313" key="2">
    <source>
        <dbReference type="EMBL" id="VDM99796.1"/>
    </source>
</evidence>
<evidence type="ECO:0000256" key="1">
    <source>
        <dbReference type="SAM" id="MobiDB-lite"/>
    </source>
</evidence>
<name>A0A182EX02_ONCOC</name>
<feature type="region of interest" description="Disordered" evidence="1">
    <location>
        <begin position="19"/>
        <end position="47"/>
    </location>
</feature>
<reference evidence="4" key="1">
    <citation type="submission" date="2016-06" db="UniProtKB">
        <authorList>
            <consortium name="WormBaseParasite"/>
        </authorList>
    </citation>
    <scope>IDENTIFICATION</scope>
</reference>